<dbReference type="AlphaFoldDB" id="A0A5E4NLU2"/>
<name>A0A5E4NLU2_9HEMI</name>
<protein>
    <submittedName>
        <fullName evidence="1">Uncharacterized protein</fullName>
    </submittedName>
</protein>
<keyword evidence="2" id="KW-1185">Reference proteome</keyword>
<dbReference type="Proteomes" id="UP000325440">
    <property type="component" value="Unassembled WGS sequence"/>
</dbReference>
<organism evidence="1 2">
    <name type="scientific">Cinara cedri</name>
    <dbReference type="NCBI Taxonomy" id="506608"/>
    <lineage>
        <taxon>Eukaryota</taxon>
        <taxon>Metazoa</taxon>
        <taxon>Ecdysozoa</taxon>
        <taxon>Arthropoda</taxon>
        <taxon>Hexapoda</taxon>
        <taxon>Insecta</taxon>
        <taxon>Pterygota</taxon>
        <taxon>Neoptera</taxon>
        <taxon>Paraneoptera</taxon>
        <taxon>Hemiptera</taxon>
        <taxon>Sternorrhyncha</taxon>
        <taxon>Aphidomorpha</taxon>
        <taxon>Aphidoidea</taxon>
        <taxon>Aphididae</taxon>
        <taxon>Lachninae</taxon>
        <taxon>Cinara</taxon>
    </lineage>
</organism>
<feature type="non-terminal residue" evidence="1">
    <location>
        <position position="244"/>
    </location>
</feature>
<reference evidence="1 2" key="1">
    <citation type="submission" date="2019-08" db="EMBL/GenBank/DDBJ databases">
        <authorList>
            <person name="Alioto T."/>
            <person name="Alioto T."/>
            <person name="Gomez Garrido J."/>
        </authorList>
    </citation>
    <scope>NUCLEOTIDE SEQUENCE [LARGE SCALE GENOMIC DNA]</scope>
</reference>
<sequence length="244" mass="27891">MNVLLCQQYNQTTLDNNKIISPTTLLIMSDEKSLSESDLPKSNIPARISLDSLNYNQLPPSSLPVNIQINSTNEKHFKTPVRTSLDRYCLLWIDEYFKCHTTHVDPLLTSECLHFEFSHLLDISCDVQSDYATTLFVCTLNKLTKPDVGQVGGIAWIYNKWWKSKHILLNNFIAYNVISKYYIEDISGLFILSISMFNVMDHAEINETFLKTLDCWINSNISANIMNSPQFIRALAIAVIITCI</sequence>
<gene>
    <name evidence="1" type="ORF">CINCED_3A003047</name>
</gene>
<proteinExistence type="predicted"/>
<accession>A0A5E4NLU2</accession>
<evidence type="ECO:0000313" key="2">
    <source>
        <dbReference type="Proteomes" id="UP000325440"/>
    </source>
</evidence>
<dbReference type="EMBL" id="CABPRJ010002386">
    <property type="protein sequence ID" value="VVC44713.1"/>
    <property type="molecule type" value="Genomic_DNA"/>
</dbReference>
<evidence type="ECO:0000313" key="1">
    <source>
        <dbReference type="EMBL" id="VVC44713.1"/>
    </source>
</evidence>